<feature type="transmembrane region" description="Helical" evidence="1">
    <location>
        <begin position="192"/>
        <end position="211"/>
    </location>
</feature>
<dbReference type="Proteomes" id="UP000095094">
    <property type="component" value="Unassembled WGS sequence"/>
</dbReference>
<dbReference type="RefSeq" id="WP_069661626.1">
    <property type="nucleotide sequence ID" value="NZ_JBHUJJ010000001.1"/>
</dbReference>
<keyword evidence="1" id="KW-0812">Transmembrane</keyword>
<dbReference type="Pfam" id="PF05857">
    <property type="entry name" value="TraX"/>
    <property type="match status" value="1"/>
</dbReference>
<dbReference type="InterPro" id="IPR008875">
    <property type="entry name" value="TraX"/>
</dbReference>
<feature type="transmembrane region" description="Helical" evidence="1">
    <location>
        <begin position="27"/>
        <end position="47"/>
    </location>
</feature>
<dbReference type="EMBL" id="MIJY01000001">
    <property type="protein sequence ID" value="OEG20314.1"/>
    <property type="molecule type" value="Genomic_DNA"/>
</dbReference>
<feature type="transmembrane region" description="Helical" evidence="1">
    <location>
        <begin position="223"/>
        <end position="242"/>
    </location>
</feature>
<organism evidence="2 3">
    <name type="scientific">Enterococcus termitis</name>
    <dbReference type="NCBI Taxonomy" id="332950"/>
    <lineage>
        <taxon>Bacteria</taxon>
        <taxon>Bacillati</taxon>
        <taxon>Bacillota</taxon>
        <taxon>Bacilli</taxon>
        <taxon>Lactobacillales</taxon>
        <taxon>Enterococcaceae</taxon>
        <taxon>Enterococcus</taxon>
    </lineage>
</organism>
<keyword evidence="3" id="KW-1185">Reference proteome</keyword>
<evidence type="ECO:0000256" key="1">
    <source>
        <dbReference type="SAM" id="Phobius"/>
    </source>
</evidence>
<sequence length="245" mass="28168">MNANQLKLFMMSLMVLDHLAPLLPPQFVVPFSILTRCVGVFFGFMAVEGFHYTRNRKNYLLRLYGFAAIMFVGNTLINMTLLKDSIWQVHNNIFLTLAIGVSLLWALDFALRVKEPLFKLSAGLLAFLLFAVAIIGVVEGGFIIIPFMLISYFFREKTKKRDVAYLIFSAFLLLTTFIGLPEYSLKLVLTTLEMNPDFLFITVIPFLHLYNGKKGSHSPFFKYLFYIFYPAHLWFIALLVSFSTH</sequence>
<feature type="transmembrane region" description="Helical" evidence="1">
    <location>
        <begin position="93"/>
        <end position="111"/>
    </location>
</feature>
<dbReference type="AlphaFoldDB" id="A0A1E5H5V8"/>
<evidence type="ECO:0008006" key="4">
    <source>
        <dbReference type="Google" id="ProtNLM"/>
    </source>
</evidence>
<dbReference type="OrthoDB" id="9781069at2"/>
<feature type="transmembrane region" description="Helical" evidence="1">
    <location>
        <begin position="59"/>
        <end position="81"/>
    </location>
</feature>
<comment type="caution">
    <text evidence="2">The sequence shown here is derived from an EMBL/GenBank/DDBJ whole genome shotgun (WGS) entry which is preliminary data.</text>
</comment>
<proteinExistence type="predicted"/>
<feature type="transmembrane region" description="Helical" evidence="1">
    <location>
        <begin position="123"/>
        <end position="151"/>
    </location>
</feature>
<protein>
    <recommendedName>
        <fullName evidence="4">Beta-carotene 15,15'-monooxygenase</fullName>
    </recommendedName>
</protein>
<evidence type="ECO:0000313" key="3">
    <source>
        <dbReference type="Proteomes" id="UP000095094"/>
    </source>
</evidence>
<name>A0A1E5H5V8_9ENTE</name>
<keyword evidence="1" id="KW-0472">Membrane</keyword>
<reference evidence="3" key="1">
    <citation type="submission" date="2016-09" db="EMBL/GenBank/DDBJ databases">
        <authorList>
            <person name="Gulvik C.A."/>
        </authorList>
    </citation>
    <scope>NUCLEOTIDE SEQUENCE [LARGE SCALE GENOMIC DNA]</scope>
    <source>
        <strain evidence="3">LMG 8895</strain>
    </source>
</reference>
<accession>A0A1E5H5V8</accession>
<keyword evidence="1" id="KW-1133">Transmembrane helix</keyword>
<feature type="transmembrane region" description="Helical" evidence="1">
    <location>
        <begin position="163"/>
        <end position="180"/>
    </location>
</feature>
<gene>
    <name evidence="2" type="ORF">BCR25_00355</name>
</gene>
<evidence type="ECO:0000313" key="2">
    <source>
        <dbReference type="EMBL" id="OEG20314.1"/>
    </source>
</evidence>
<dbReference type="PATRIC" id="fig|332950.4.peg.983"/>